<keyword evidence="4" id="KW-1185">Reference proteome</keyword>
<dbReference type="InterPro" id="IPR003356">
    <property type="entry name" value="DNA_methylase_A-5"/>
</dbReference>
<dbReference type="GO" id="GO:0003677">
    <property type="term" value="F:DNA binding"/>
    <property type="evidence" value="ECO:0007669"/>
    <property type="project" value="InterPro"/>
</dbReference>
<evidence type="ECO:0000313" key="3">
    <source>
        <dbReference type="EMBL" id="TQF05588.1"/>
    </source>
</evidence>
<keyword evidence="3" id="KW-0489">Methyltransferase</keyword>
<protein>
    <submittedName>
        <fullName evidence="3">N-6 DNA methylase</fullName>
    </submittedName>
</protein>
<dbReference type="InterPro" id="IPR029063">
    <property type="entry name" value="SAM-dependent_MTases_sf"/>
</dbReference>
<evidence type="ECO:0000313" key="4">
    <source>
        <dbReference type="Proteomes" id="UP000319103"/>
    </source>
</evidence>
<gene>
    <name evidence="3" type="ORF">E6W39_29335</name>
</gene>
<dbReference type="Pfam" id="PF02384">
    <property type="entry name" value="N6_Mtase"/>
    <property type="match status" value="1"/>
</dbReference>
<evidence type="ECO:0000256" key="1">
    <source>
        <dbReference type="SAM" id="MobiDB-lite"/>
    </source>
</evidence>
<feature type="domain" description="DNA methylase adenine-specific" evidence="2">
    <location>
        <begin position="219"/>
        <end position="312"/>
    </location>
</feature>
<dbReference type="GO" id="GO:0032259">
    <property type="term" value="P:methylation"/>
    <property type="evidence" value="ECO:0007669"/>
    <property type="project" value="UniProtKB-KW"/>
</dbReference>
<dbReference type="GO" id="GO:0008170">
    <property type="term" value="F:N-methyltransferase activity"/>
    <property type="evidence" value="ECO:0007669"/>
    <property type="project" value="InterPro"/>
</dbReference>
<comment type="caution">
    <text evidence="3">The sequence shown here is derived from an EMBL/GenBank/DDBJ whole genome shotgun (WGS) entry which is preliminary data.</text>
</comment>
<dbReference type="RefSeq" id="WP_141636063.1">
    <property type="nucleotide sequence ID" value="NZ_VIGB01000003.1"/>
</dbReference>
<evidence type="ECO:0000259" key="2">
    <source>
        <dbReference type="Pfam" id="PF02384"/>
    </source>
</evidence>
<dbReference type="SUPFAM" id="SSF53335">
    <property type="entry name" value="S-adenosyl-L-methionine-dependent methyltransferases"/>
    <property type="match status" value="1"/>
</dbReference>
<sequence>MQMDLFNQTPEQRPKLNIRKRAQPAKPATGIASAKNEAHAQAERPHRVAGDAATPSKRVGQRRINPPSRPHEAAFDLAEAVASAWYKAGGDNRFEVPLGAIAGVALWPLKGHDIAPIVADWWRTLTETETNTALEECFARWWIARPDLIEAARPIHEWLTYEATATKYATPVRAAITAALDAGLLDLLGDHDPYYRSTTDVVGSLMTCFRSTGHRYALAEFHTPPEVAELMARILLGGERHPGESFDDPCAGSGGMHRATAQILREQGHDPADYQWSMTDVDPIATACAAVNAILWELGPHVLVWCGDTLAEGDGPQRAARRRARVIEHRDQQISVAKLLKATRELTAGALASVAA</sequence>
<feature type="compositionally biased region" description="Basic and acidic residues" evidence="1">
    <location>
        <begin position="36"/>
        <end position="49"/>
    </location>
</feature>
<dbReference type="OrthoDB" id="3618637at2"/>
<accession>A0A540W9B5</accession>
<reference evidence="3 4" key="1">
    <citation type="submission" date="2019-06" db="EMBL/GenBank/DDBJ databases">
        <title>Description of Kitasatospora acidophila sp. nov. isolated from pine grove soil, and reclassification of Streptomyces novaecaesareae to Kitasatospora novaeceasareae comb. nov.</title>
        <authorList>
            <person name="Kim M.J."/>
        </authorList>
    </citation>
    <scope>NUCLEOTIDE SEQUENCE [LARGE SCALE GENOMIC DNA]</scope>
    <source>
        <strain evidence="3 4">MMS16-CNU292</strain>
    </source>
</reference>
<dbReference type="AlphaFoldDB" id="A0A540W9B5"/>
<name>A0A540W9B5_9ACTN</name>
<keyword evidence="3" id="KW-0808">Transferase</keyword>
<feature type="region of interest" description="Disordered" evidence="1">
    <location>
        <begin position="1"/>
        <end position="70"/>
    </location>
</feature>
<feature type="compositionally biased region" description="Polar residues" evidence="1">
    <location>
        <begin position="1"/>
        <end position="11"/>
    </location>
</feature>
<dbReference type="Gene3D" id="3.40.50.150">
    <property type="entry name" value="Vaccinia Virus protein VP39"/>
    <property type="match status" value="1"/>
</dbReference>
<dbReference type="EMBL" id="VIGB01000003">
    <property type="protein sequence ID" value="TQF05588.1"/>
    <property type="molecule type" value="Genomic_DNA"/>
</dbReference>
<dbReference type="Proteomes" id="UP000319103">
    <property type="component" value="Unassembled WGS sequence"/>
</dbReference>
<organism evidence="3 4">
    <name type="scientific">Kitasatospora acidiphila</name>
    <dbReference type="NCBI Taxonomy" id="2567942"/>
    <lineage>
        <taxon>Bacteria</taxon>
        <taxon>Bacillati</taxon>
        <taxon>Actinomycetota</taxon>
        <taxon>Actinomycetes</taxon>
        <taxon>Kitasatosporales</taxon>
        <taxon>Streptomycetaceae</taxon>
        <taxon>Kitasatospora</taxon>
    </lineage>
</organism>
<proteinExistence type="predicted"/>